<dbReference type="PROSITE" id="PS50110">
    <property type="entry name" value="RESPONSE_REGULATORY"/>
    <property type="match status" value="2"/>
</dbReference>
<evidence type="ECO:0000256" key="7">
    <source>
        <dbReference type="ARBA" id="ARBA00022840"/>
    </source>
</evidence>
<keyword evidence="17" id="KW-1185">Reference proteome</keyword>
<dbReference type="InterPro" id="IPR003594">
    <property type="entry name" value="HATPase_dom"/>
</dbReference>
<feature type="domain" description="PAS" evidence="14">
    <location>
        <begin position="509"/>
        <end position="557"/>
    </location>
</feature>
<feature type="domain" description="Response regulatory" evidence="13">
    <location>
        <begin position="1163"/>
        <end position="1282"/>
    </location>
</feature>
<evidence type="ECO:0000259" key="13">
    <source>
        <dbReference type="PROSITE" id="PS50110"/>
    </source>
</evidence>
<evidence type="ECO:0000256" key="6">
    <source>
        <dbReference type="ARBA" id="ARBA00022777"/>
    </source>
</evidence>
<proteinExistence type="predicted"/>
<dbReference type="PROSITE" id="PS50113">
    <property type="entry name" value="PAC"/>
    <property type="match status" value="1"/>
</dbReference>
<dbReference type="InterPro" id="IPR036890">
    <property type="entry name" value="HATPase_C_sf"/>
</dbReference>
<dbReference type="SUPFAM" id="SSF55874">
    <property type="entry name" value="ATPase domain of HSP90 chaperone/DNA topoisomerase II/histidine kinase"/>
    <property type="match status" value="1"/>
</dbReference>
<dbReference type="PRINTS" id="PR00344">
    <property type="entry name" value="BCTRLSENSOR"/>
</dbReference>
<dbReference type="PANTHER" id="PTHR45339:SF5">
    <property type="entry name" value="HISTIDINE KINASE"/>
    <property type="match status" value="1"/>
</dbReference>
<dbReference type="SMART" id="SM00388">
    <property type="entry name" value="HisKA"/>
    <property type="match status" value="1"/>
</dbReference>
<evidence type="ECO:0000313" key="16">
    <source>
        <dbReference type="EMBL" id="MBB1125702.1"/>
    </source>
</evidence>
<evidence type="ECO:0000259" key="15">
    <source>
        <dbReference type="PROSITE" id="PS50113"/>
    </source>
</evidence>
<dbReference type="Pfam" id="PF00512">
    <property type="entry name" value="HisKA"/>
    <property type="match status" value="1"/>
</dbReference>
<dbReference type="SMART" id="SM00091">
    <property type="entry name" value="PAS"/>
    <property type="match status" value="2"/>
</dbReference>
<feature type="domain" description="PAS" evidence="14">
    <location>
        <begin position="621"/>
        <end position="691"/>
    </location>
</feature>
<evidence type="ECO:0000256" key="10">
    <source>
        <dbReference type="ARBA" id="ARBA00068150"/>
    </source>
</evidence>
<dbReference type="InterPro" id="IPR000014">
    <property type="entry name" value="PAS"/>
</dbReference>
<keyword evidence="7" id="KW-0067">ATP-binding</keyword>
<evidence type="ECO:0000259" key="14">
    <source>
        <dbReference type="PROSITE" id="PS50112"/>
    </source>
</evidence>
<evidence type="ECO:0000256" key="2">
    <source>
        <dbReference type="ARBA" id="ARBA00012438"/>
    </source>
</evidence>
<dbReference type="Gene3D" id="3.40.50.2300">
    <property type="match status" value="2"/>
</dbReference>
<keyword evidence="8" id="KW-0902">Two-component regulatory system</keyword>
<evidence type="ECO:0000256" key="8">
    <source>
        <dbReference type="ARBA" id="ARBA00023012"/>
    </source>
</evidence>
<dbReference type="InterPro" id="IPR004358">
    <property type="entry name" value="Sig_transdc_His_kin-like_C"/>
</dbReference>
<dbReference type="Gene3D" id="1.10.287.130">
    <property type="match status" value="1"/>
</dbReference>
<feature type="modified residue" description="4-aspartylphosphate" evidence="11">
    <location>
        <position position="1068"/>
    </location>
</feature>
<feature type="domain" description="Response regulatory" evidence="13">
    <location>
        <begin position="1012"/>
        <end position="1135"/>
    </location>
</feature>
<dbReference type="NCBIfam" id="TIGR00229">
    <property type="entry name" value="sensory_box"/>
    <property type="match status" value="2"/>
</dbReference>
<comment type="subunit">
    <text evidence="9">At low DSF concentrations, interacts with RpfF.</text>
</comment>
<dbReference type="Pfam" id="PF08447">
    <property type="entry name" value="PAS_3"/>
    <property type="match status" value="2"/>
</dbReference>
<sequence>MFYTGQSCAQNAWDAVCELHAAVIQPEMACVLFFCSSQYDLDQLSTALNNQFGSIPVIGCTTAGEIGPLGYQQYTLTGVSLPNSAFQIVTGQLNDLDHFDAAAAQEFAQYLYQQLQKKAPFITTDQCFALQFIDGLSQCEERVADCFQQALGAIPVVGASASDDLQFKETLVFCNGQFHRNAAVLMIAHTTLPFRILYSQHFAPSNTAIIVTAADPKRRLVTTLNGRPAAAEYAQLIGVTIEQLNPDCFAAHPLLVRIGGRDYARSIQSAHEDGSLTFYCAIHEGLVLRTAQLNDLIDCTTTTFTELTDAIGALQLVLGFVCVLRSLEVSRRNLIVEMTALYQHYRTVGYMSYGQQVCGIHVNQTLAGIAFGSEERSCYQYGYQHHYPAPSPITNALPPLDFTWIETQRPATDLIAENTRLYELIRVLVHQNEIQTNAQLSDFYFFQHRIALENEVRERTERLTAALHENEMITTALRTSQRDLLIERELFSGGPVLTIVWSASPGWPVIYVSENVTKIIDYEVAELLSPNFHWSTHIHPDDYERIVAEVKNYIASGEDAYEQFYRFQNKSGRFLWFYDYNRVERNNLGEVTHIRGYLLDQTNLKEAEEERLTTAEELRKKNEELDRYFTNSLDLLCIANTEGEFMRLNPQWQEVLGYSVAELRGMRFIDFVHPHDLKSTLEIFNQLCVEQPIVNFENRYRHLDGSYRWIEWRSVMVDDLIYAAARDTTTRRSAEDQVRKMNEQLCQAIEYANLLAQQAQAANAAKSAFLANMSHEIRTPMNGVIGMLDLLLSTPLTTEQRHYAEVANSSAESLLNLIKDILDFSKIEAGKLELIKEEFDLENLLDTLMSNFALSAHSKGIELLCDCADDVPTALRGDAGRLQQILTNLVNNAVKFTSQGEVLILVTTVKHLAHTVLLRFDVHDTGIGIPIDKQHLLFEKFSQVDASNTRNYGGTGLGLAIARQLAELMGGTIGVTSILGQGSQFWFTIQLEQCDSLLPLYKNKIAAWQHSAVLIIDDNLHQRHLLRRWLLTWGVQVLEAANAANALQMLYQSSHRSFVLDRMIMLVDQHLPGMDGVALGRTIRADMRFANIPLVLLETLATADKCAPHQLFEFNLVLNKPVRRLALYTALDQLLAVAVKSTSDIVGDQVSRFPKVNVAEKKRVLLVEDNEINQHVASAILKKLHIDCEIANNGIEALVRLAQYDYDLVLMDVQMPGMDGFETTRHIRAANHAVRNPQIIIIAMTAHAMQNNLQQCLDAGMNDYITKPIDVTVLVGLFQHWLTSPPAQN</sequence>
<keyword evidence="6" id="KW-0418">Kinase</keyword>
<dbReference type="PROSITE" id="PS50109">
    <property type="entry name" value="HIS_KIN"/>
    <property type="match status" value="1"/>
</dbReference>
<dbReference type="FunFam" id="3.30.565.10:FF:000010">
    <property type="entry name" value="Sensor histidine kinase RcsC"/>
    <property type="match status" value="1"/>
</dbReference>
<dbReference type="SMART" id="SM00897">
    <property type="entry name" value="FIST"/>
    <property type="match status" value="1"/>
</dbReference>
<dbReference type="InterPro" id="IPR005467">
    <property type="entry name" value="His_kinase_dom"/>
</dbReference>
<evidence type="ECO:0000259" key="12">
    <source>
        <dbReference type="PROSITE" id="PS50109"/>
    </source>
</evidence>
<dbReference type="InterPro" id="IPR013702">
    <property type="entry name" value="FIST_domain_N"/>
</dbReference>
<dbReference type="CDD" id="cd00082">
    <property type="entry name" value="HisKA"/>
    <property type="match status" value="1"/>
</dbReference>
<dbReference type="SUPFAM" id="SSF47384">
    <property type="entry name" value="Homodimeric domain of signal transducing histidine kinase"/>
    <property type="match status" value="1"/>
</dbReference>
<keyword evidence="3 11" id="KW-0597">Phosphoprotein</keyword>
<dbReference type="GO" id="GO:0005524">
    <property type="term" value="F:ATP binding"/>
    <property type="evidence" value="ECO:0007669"/>
    <property type="project" value="UniProtKB-KW"/>
</dbReference>
<dbReference type="Pfam" id="PF08495">
    <property type="entry name" value="FIST"/>
    <property type="match status" value="1"/>
</dbReference>
<comment type="caution">
    <text evidence="16">The sequence shown here is derived from an EMBL/GenBank/DDBJ whole genome shotgun (WGS) entry which is preliminary data.</text>
</comment>
<dbReference type="EMBL" id="JABVCQ010000009">
    <property type="protein sequence ID" value="MBB1125702.1"/>
    <property type="molecule type" value="Genomic_DNA"/>
</dbReference>
<gene>
    <name evidence="16" type="ORF">HUK38_05570</name>
</gene>
<dbReference type="InterPro" id="IPR003661">
    <property type="entry name" value="HisK_dim/P_dom"/>
</dbReference>
<feature type="domain" description="Histidine kinase" evidence="12">
    <location>
        <begin position="772"/>
        <end position="993"/>
    </location>
</feature>
<dbReference type="SMART" id="SM00448">
    <property type="entry name" value="REC"/>
    <property type="match status" value="2"/>
</dbReference>
<dbReference type="PROSITE" id="PS50112">
    <property type="entry name" value="PAS"/>
    <property type="match status" value="2"/>
</dbReference>
<dbReference type="InterPro" id="IPR036097">
    <property type="entry name" value="HisK_dim/P_sf"/>
</dbReference>
<reference evidence="16 17" key="1">
    <citation type="journal article" date="2020" name="Arch. Microbiol.">
        <title>The genome sequence of the giant phototrophic gammaproteobacterium Thiospirillum jenense gives insight into its physiological properties and phylogenetic relationships.</title>
        <authorList>
            <person name="Imhoff J.F."/>
            <person name="Meyer T.E."/>
            <person name="Kyndt J.A."/>
        </authorList>
    </citation>
    <scope>NUCLEOTIDE SEQUENCE [LARGE SCALE GENOMIC DNA]</scope>
    <source>
        <strain evidence="16 17">DSM 216</strain>
    </source>
</reference>
<dbReference type="SUPFAM" id="SSF55785">
    <property type="entry name" value="PYP-like sensor domain (PAS domain)"/>
    <property type="match status" value="2"/>
</dbReference>
<dbReference type="Gene3D" id="3.30.450.20">
    <property type="entry name" value="PAS domain"/>
    <property type="match status" value="2"/>
</dbReference>
<dbReference type="InterPro" id="IPR019494">
    <property type="entry name" value="FIST_C"/>
</dbReference>
<evidence type="ECO:0000313" key="17">
    <source>
        <dbReference type="Proteomes" id="UP000548632"/>
    </source>
</evidence>
<evidence type="ECO:0000256" key="11">
    <source>
        <dbReference type="PROSITE-ProRule" id="PRU00169"/>
    </source>
</evidence>
<dbReference type="InterPro" id="IPR035965">
    <property type="entry name" value="PAS-like_dom_sf"/>
</dbReference>
<dbReference type="SUPFAM" id="SSF52172">
    <property type="entry name" value="CheY-like"/>
    <property type="match status" value="2"/>
</dbReference>
<keyword evidence="5" id="KW-0547">Nucleotide-binding</keyword>
<dbReference type="InterPro" id="IPR001789">
    <property type="entry name" value="Sig_transdc_resp-reg_receiver"/>
</dbReference>
<dbReference type="Pfam" id="PF00072">
    <property type="entry name" value="Response_reg"/>
    <property type="match status" value="2"/>
</dbReference>
<accession>A0A839HHP5</accession>
<evidence type="ECO:0000256" key="4">
    <source>
        <dbReference type="ARBA" id="ARBA00022679"/>
    </source>
</evidence>
<dbReference type="Proteomes" id="UP000548632">
    <property type="component" value="Unassembled WGS sequence"/>
</dbReference>
<dbReference type="InterPro" id="IPR013655">
    <property type="entry name" value="PAS_fold_3"/>
</dbReference>
<feature type="domain" description="PAC" evidence="15">
    <location>
        <begin position="561"/>
        <end position="613"/>
    </location>
</feature>
<dbReference type="SMART" id="SM00387">
    <property type="entry name" value="HATPase_c"/>
    <property type="match status" value="1"/>
</dbReference>
<evidence type="ECO:0000256" key="9">
    <source>
        <dbReference type="ARBA" id="ARBA00064003"/>
    </source>
</evidence>
<dbReference type="EC" id="2.7.13.3" evidence="2"/>
<evidence type="ECO:0000256" key="1">
    <source>
        <dbReference type="ARBA" id="ARBA00000085"/>
    </source>
</evidence>
<dbReference type="PANTHER" id="PTHR45339">
    <property type="entry name" value="HYBRID SIGNAL TRANSDUCTION HISTIDINE KINASE J"/>
    <property type="match status" value="1"/>
</dbReference>
<dbReference type="Pfam" id="PF02518">
    <property type="entry name" value="HATPase_c"/>
    <property type="match status" value="1"/>
</dbReference>
<organism evidence="16 17">
    <name type="scientific">Thiospirillum jenense</name>
    <dbReference type="NCBI Taxonomy" id="1653858"/>
    <lineage>
        <taxon>Bacteria</taxon>
        <taxon>Pseudomonadati</taxon>
        <taxon>Pseudomonadota</taxon>
        <taxon>Gammaproteobacteria</taxon>
        <taxon>Chromatiales</taxon>
        <taxon>Chromatiaceae</taxon>
        <taxon>Thiospirillum</taxon>
    </lineage>
</organism>
<dbReference type="CDD" id="cd16922">
    <property type="entry name" value="HATPase_EvgS-ArcB-TorS-like"/>
    <property type="match status" value="1"/>
</dbReference>
<dbReference type="RefSeq" id="WP_182583306.1">
    <property type="nucleotide sequence ID" value="NZ_JABVCQ010000009.1"/>
</dbReference>
<dbReference type="CDD" id="cd00130">
    <property type="entry name" value="PAS"/>
    <property type="match status" value="2"/>
</dbReference>
<dbReference type="Pfam" id="PF10442">
    <property type="entry name" value="FIST_C"/>
    <property type="match status" value="1"/>
</dbReference>
<protein>
    <recommendedName>
        <fullName evidence="10">Sensory/regulatory protein RpfC</fullName>
        <ecNumber evidence="2">2.7.13.3</ecNumber>
    </recommendedName>
</protein>
<dbReference type="SMART" id="SM01204">
    <property type="entry name" value="FIST_C"/>
    <property type="match status" value="1"/>
</dbReference>
<dbReference type="CDD" id="cd17546">
    <property type="entry name" value="REC_hyHK_CKI1_RcsC-like"/>
    <property type="match status" value="1"/>
</dbReference>
<dbReference type="InterPro" id="IPR000700">
    <property type="entry name" value="PAS-assoc_C"/>
</dbReference>
<evidence type="ECO:0000256" key="3">
    <source>
        <dbReference type="ARBA" id="ARBA00022553"/>
    </source>
</evidence>
<name>A0A839HHP5_9GAMM</name>
<dbReference type="InterPro" id="IPR011006">
    <property type="entry name" value="CheY-like_superfamily"/>
</dbReference>
<dbReference type="GO" id="GO:0000155">
    <property type="term" value="F:phosphorelay sensor kinase activity"/>
    <property type="evidence" value="ECO:0007669"/>
    <property type="project" value="InterPro"/>
</dbReference>
<feature type="modified residue" description="4-aspartylphosphate" evidence="11">
    <location>
        <position position="1212"/>
    </location>
</feature>
<evidence type="ECO:0000256" key="5">
    <source>
        <dbReference type="ARBA" id="ARBA00022741"/>
    </source>
</evidence>
<comment type="catalytic activity">
    <reaction evidence="1">
        <text>ATP + protein L-histidine = ADP + protein N-phospho-L-histidine.</text>
        <dbReference type="EC" id="2.7.13.3"/>
    </reaction>
</comment>
<dbReference type="Gene3D" id="3.30.565.10">
    <property type="entry name" value="Histidine kinase-like ATPase, C-terminal domain"/>
    <property type="match status" value="1"/>
</dbReference>
<dbReference type="FunFam" id="1.10.287.130:FF:000002">
    <property type="entry name" value="Two-component osmosensing histidine kinase"/>
    <property type="match status" value="1"/>
</dbReference>
<keyword evidence="4" id="KW-0808">Transferase</keyword>